<dbReference type="NCBIfam" id="TIGR04178">
    <property type="entry name" value="exo_archaeo"/>
    <property type="match status" value="1"/>
</dbReference>
<feature type="transmembrane region" description="Helical" evidence="8">
    <location>
        <begin position="43"/>
        <end position="59"/>
    </location>
</feature>
<feature type="transmembrane region" description="Helical" evidence="8">
    <location>
        <begin position="217"/>
        <end position="239"/>
    </location>
</feature>
<comment type="subcellular location">
    <subcellularLocation>
        <location evidence="1">Cell membrane</location>
        <topology evidence="1">Multi-pass membrane protein</topology>
    </subcellularLocation>
</comment>
<dbReference type="GO" id="GO:0006508">
    <property type="term" value="P:proteolysis"/>
    <property type="evidence" value="ECO:0007669"/>
    <property type="project" value="UniProtKB-KW"/>
</dbReference>
<sequence length="283" mass="30835">MTALARARMVRDWAGPTVVAALGLALYWPGLRIMVGGWISNDNASHGFLIAPVAAFLAWQRRRQFRAQPAAIYRPALAAVAGALGLYLLARYAEIEFLSAVSFLVLVGGLLWYLFGPARMRVWAFPYLFLWFMIPWPDLLVEFLSFPLQLWAARAAAAVIRLLGMSIMREGVDLHIAGYSFAVAAPCSGMRSLVALMALAALLAYLCRGPLWRRLTLFALGLPMALVANAVRVVVVLLVGARFGPESAESFLHTTSGLVVFLVAVGGLYGLARLLRLRPLGAH</sequence>
<dbReference type="InterPro" id="IPR019127">
    <property type="entry name" value="Exosortase"/>
</dbReference>
<accession>A0A0S7XJU8</accession>
<feature type="transmembrane region" description="Helical" evidence="8">
    <location>
        <begin position="251"/>
        <end position="272"/>
    </location>
</feature>
<keyword evidence="5" id="KW-0378">Hydrolase</keyword>
<evidence type="ECO:0000256" key="6">
    <source>
        <dbReference type="ARBA" id="ARBA00022989"/>
    </source>
</evidence>
<dbReference type="GO" id="GO:0008233">
    <property type="term" value="F:peptidase activity"/>
    <property type="evidence" value="ECO:0007669"/>
    <property type="project" value="UniProtKB-KW"/>
</dbReference>
<evidence type="ECO:0000313" key="9">
    <source>
        <dbReference type="EMBL" id="KPJ62765.1"/>
    </source>
</evidence>
<protein>
    <recommendedName>
        <fullName evidence="11">Exosortase</fullName>
    </recommendedName>
</protein>
<dbReference type="InterPro" id="IPR026392">
    <property type="entry name" value="Exo/Archaeosortase_dom"/>
</dbReference>
<proteinExistence type="predicted"/>
<dbReference type="InterPro" id="IPR013426">
    <property type="entry name" value="EpsH-like"/>
</dbReference>
<keyword evidence="3" id="KW-0645">Protease</keyword>
<keyword evidence="2" id="KW-1003">Cell membrane</keyword>
<keyword evidence="7 8" id="KW-0472">Membrane</keyword>
<feature type="transmembrane region" description="Helical" evidence="8">
    <location>
        <begin position="12"/>
        <end position="31"/>
    </location>
</feature>
<dbReference type="EMBL" id="LIZY01000103">
    <property type="protein sequence ID" value="KPJ62765.1"/>
    <property type="molecule type" value="Genomic_DNA"/>
</dbReference>
<dbReference type="Pfam" id="PF09721">
    <property type="entry name" value="Exosortase_EpsH"/>
    <property type="match status" value="1"/>
</dbReference>
<comment type="caution">
    <text evidence="9">The sequence shown here is derived from an EMBL/GenBank/DDBJ whole genome shotgun (WGS) entry which is preliminary data.</text>
</comment>
<dbReference type="GO" id="GO:0005886">
    <property type="term" value="C:plasma membrane"/>
    <property type="evidence" value="ECO:0007669"/>
    <property type="project" value="UniProtKB-SubCell"/>
</dbReference>
<evidence type="ECO:0000256" key="2">
    <source>
        <dbReference type="ARBA" id="ARBA00022475"/>
    </source>
</evidence>
<feature type="transmembrane region" description="Helical" evidence="8">
    <location>
        <begin position="95"/>
        <end position="115"/>
    </location>
</feature>
<dbReference type="NCBIfam" id="TIGR02602">
    <property type="entry name" value="8TM_EpsH"/>
    <property type="match status" value="1"/>
</dbReference>
<feature type="transmembrane region" description="Helical" evidence="8">
    <location>
        <begin position="71"/>
        <end position="89"/>
    </location>
</feature>
<gene>
    <name evidence="9" type="ORF">AMK68_04535</name>
</gene>
<evidence type="ECO:0000256" key="7">
    <source>
        <dbReference type="ARBA" id="ARBA00023136"/>
    </source>
</evidence>
<dbReference type="Proteomes" id="UP000052020">
    <property type="component" value="Unassembled WGS sequence"/>
</dbReference>
<evidence type="ECO:0000256" key="3">
    <source>
        <dbReference type="ARBA" id="ARBA00022670"/>
    </source>
</evidence>
<keyword evidence="6 8" id="KW-1133">Transmembrane helix</keyword>
<feature type="transmembrane region" description="Helical" evidence="8">
    <location>
        <begin position="176"/>
        <end position="205"/>
    </location>
</feature>
<keyword evidence="4 8" id="KW-0812">Transmembrane</keyword>
<reference evidence="9 10" key="1">
    <citation type="journal article" date="2015" name="Microbiome">
        <title>Genomic resolution of linkages in carbon, nitrogen, and sulfur cycling among widespread estuary sediment bacteria.</title>
        <authorList>
            <person name="Baker B.J."/>
            <person name="Lazar C.S."/>
            <person name="Teske A.P."/>
            <person name="Dick G.J."/>
        </authorList>
    </citation>
    <scope>NUCLEOTIDE SEQUENCE [LARGE SCALE GENOMIC DNA]</scope>
    <source>
        <strain evidence="9">DG_56</strain>
    </source>
</reference>
<evidence type="ECO:0000313" key="10">
    <source>
        <dbReference type="Proteomes" id="UP000052020"/>
    </source>
</evidence>
<evidence type="ECO:0000256" key="8">
    <source>
        <dbReference type="SAM" id="Phobius"/>
    </source>
</evidence>
<dbReference type="AlphaFoldDB" id="A0A0S7XJU8"/>
<evidence type="ECO:0000256" key="4">
    <source>
        <dbReference type="ARBA" id="ARBA00022692"/>
    </source>
</evidence>
<evidence type="ECO:0000256" key="5">
    <source>
        <dbReference type="ARBA" id="ARBA00022801"/>
    </source>
</evidence>
<name>A0A0S7XJU8_9BACT</name>
<feature type="transmembrane region" description="Helical" evidence="8">
    <location>
        <begin position="122"/>
        <end position="140"/>
    </location>
</feature>
<evidence type="ECO:0000256" key="1">
    <source>
        <dbReference type="ARBA" id="ARBA00004651"/>
    </source>
</evidence>
<organism evidence="9 10">
    <name type="scientific">candidate division KD3-62 bacterium DG_56</name>
    <dbReference type="NCBI Taxonomy" id="1704032"/>
    <lineage>
        <taxon>Bacteria</taxon>
        <taxon>candidate division KD3-62</taxon>
    </lineage>
</organism>
<evidence type="ECO:0008006" key="11">
    <source>
        <dbReference type="Google" id="ProtNLM"/>
    </source>
</evidence>